<dbReference type="SUPFAM" id="SSF46689">
    <property type="entry name" value="Homeodomain-like"/>
    <property type="match status" value="2"/>
</dbReference>
<dbReference type="InterPro" id="IPR018060">
    <property type="entry name" value="HTH_AraC"/>
</dbReference>
<protein>
    <submittedName>
        <fullName evidence="5">AraC family transcriptional regulator</fullName>
    </submittedName>
</protein>
<proteinExistence type="predicted"/>
<dbReference type="InterPro" id="IPR037923">
    <property type="entry name" value="HTH-like"/>
</dbReference>
<dbReference type="EMBL" id="QDKG01000004">
    <property type="protein sequence ID" value="PVH24913.1"/>
    <property type="molecule type" value="Genomic_DNA"/>
</dbReference>
<dbReference type="InterPro" id="IPR014710">
    <property type="entry name" value="RmlC-like_jellyroll"/>
</dbReference>
<dbReference type="Pfam" id="PF02311">
    <property type="entry name" value="AraC_binding"/>
    <property type="match status" value="1"/>
</dbReference>
<dbReference type="InterPro" id="IPR018062">
    <property type="entry name" value="HTH_AraC-typ_CS"/>
</dbReference>
<evidence type="ECO:0000313" key="6">
    <source>
        <dbReference type="Proteomes" id="UP000245627"/>
    </source>
</evidence>
<dbReference type="Proteomes" id="UP000245627">
    <property type="component" value="Unassembled WGS sequence"/>
</dbReference>
<dbReference type="Pfam" id="PF12833">
    <property type="entry name" value="HTH_18"/>
    <property type="match status" value="1"/>
</dbReference>
<dbReference type="RefSeq" id="WP_116776291.1">
    <property type="nucleotide sequence ID" value="NZ_QDKG01000004.1"/>
</dbReference>
<dbReference type="SUPFAM" id="SSF51215">
    <property type="entry name" value="Regulatory protein AraC"/>
    <property type="match status" value="1"/>
</dbReference>
<evidence type="ECO:0000259" key="4">
    <source>
        <dbReference type="PROSITE" id="PS01124"/>
    </source>
</evidence>
<dbReference type="GO" id="GO:0003700">
    <property type="term" value="F:DNA-binding transcription factor activity"/>
    <property type="evidence" value="ECO:0007669"/>
    <property type="project" value="InterPro"/>
</dbReference>
<keyword evidence="1" id="KW-0805">Transcription regulation</keyword>
<dbReference type="InterPro" id="IPR003313">
    <property type="entry name" value="AraC-bd"/>
</dbReference>
<dbReference type="PROSITE" id="PS01124">
    <property type="entry name" value="HTH_ARAC_FAMILY_2"/>
    <property type="match status" value="1"/>
</dbReference>
<reference evidence="5 6" key="1">
    <citation type="submission" date="2018-04" db="EMBL/GenBank/DDBJ databases">
        <title>Sphingobacterium cortibacter sp. nov.</title>
        <authorList>
            <person name="Li Y."/>
        </authorList>
    </citation>
    <scope>NUCLEOTIDE SEQUENCE [LARGE SCALE GENOMIC DNA]</scope>
    <source>
        <strain evidence="5 6">2c-3</strain>
    </source>
</reference>
<evidence type="ECO:0000313" key="5">
    <source>
        <dbReference type="EMBL" id="PVH24913.1"/>
    </source>
</evidence>
<dbReference type="InterPro" id="IPR009057">
    <property type="entry name" value="Homeodomain-like_sf"/>
</dbReference>
<accession>A0A2T8HHN4</accession>
<dbReference type="Gene3D" id="2.60.120.10">
    <property type="entry name" value="Jelly Rolls"/>
    <property type="match status" value="1"/>
</dbReference>
<feature type="domain" description="HTH araC/xylS-type" evidence="4">
    <location>
        <begin position="185"/>
        <end position="284"/>
    </location>
</feature>
<sequence>MEPIQFTVPVYGEGVFATLENKGGKLYGYYHRHSELQVTCVLQGKGTILVGNIAQSFQQGDVFILRPDEPHMFTKYDEPNLLNEDIHLVHVFVHLERMEKLFVIPEFDQVGSYLIGLDASKKIRAERASDLQQFFRALSQKNGIPRFVEFISLLHTLTQRGQEGESLYSGARKISYSDKDGARISAVYKYTFDHLQDDVAVADVASLVHMTSSSFCKFFKKHTTKTYVGFLNEVRIEKSCQLLVNRRTESVAEAAFQVGFRTTVHFNRVFKQIMGTSPRLYLQQHGI</sequence>
<dbReference type="Gene3D" id="1.10.10.60">
    <property type="entry name" value="Homeodomain-like"/>
    <property type="match status" value="2"/>
</dbReference>
<keyword evidence="2" id="KW-0238">DNA-binding</keyword>
<dbReference type="PANTHER" id="PTHR43280:SF27">
    <property type="entry name" value="TRANSCRIPTIONAL REGULATOR MTLR"/>
    <property type="match status" value="1"/>
</dbReference>
<keyword evidence="3" id="KW-0804">Transcription</keyword>
<evidence type="ECO:0000256" key="1">
    <source>
        <dbReference type="ARBA" id="ARBA00023015"/>
    </source>
</evidence>
<evidence type="ECO:0000256" key="2">
    <source>
        <dbReference type="ARBA" id="ARBA00023125"/>
    </source>
</evidence>
<evidence type="ECO:0000256" key="3">
    <source>
        <dbReference type="ARBA" id="ARBA00023163"/>
    </source>
</evidence>
<organism evidence="5 6">
    <name type="scientific">Sphingobacterium corticibacter</name>
    <dbReference type="NCBI Taxonomy" id="2171749"/>
    <lineage>
        <taxon>Bacteria</taxon>
        <taxon>Pseudomonadati</taxon>
        <taxon>Bacteroidota</taxon>
        <taxon>Sphingobacteriia</taxon>
        <taxon>Sphingobacteriales</taxon>
        <taxon>Sphingobacteriaceae</taxon>
        <taxon>Sphingobacterium</taxon>
    </lineage>
</organism>
<name>A0A2T8HHN4_9SPHI</name>
<dbReference type="OrthoDB" id="9787988at2"/>
<gene>
    <name evidence="5" type="ORF">DC487_12430</name>
</gene>
<keyword evidence="6" id="KW-1185">Reference proteome</keyword>
<comment type="caution">
    <text evidence="5">The sequence shown here is derived from an EMBL/GenBank/DDBJ whole genome shotgun (WGS) entry which is preliminary data.</text>
</comment>
<dbReference type="PANTHER" id="PTHR43280">
    <property type="entry name" value="ARAC-FAMILY TRANSCRIPTIONAL REGULATOR"/>
    <property type="match status" value="1"/>
</dbReference>
<dbReference type="AlphaFoldDB" id="A0A2T8HHN4"/>
<dbReference type="GO" id="GO:0043565">
    <property type="term" value="F:sequence-specific DNA binding"/>
    <property type="evidence" value="ECO:0007669"/>
    <property type="project" value="InterPro"/>
</dbReference>
<dbReference type="SMART" id="SM00342">
    <property type="entry name" value="HTH_ARAC"/>
    <property type="match status" value="1"/>
</dbReference>
<dbReference type="PROSITE" id="PS00041">
    <property type="entry name" value="HTH_ARAC_FAMILY_1"/>
    <property type="match status" value="1"/>
</dbReference>